<dbReference type="Proteomes" id="UP000684084">
    <property type="component" value="Unassembled WGS sequence"/>
</dbReference>
<evidence type="ECO:0000313" key="2">
    <source>
        <dbReference type="Proteomes" id="UP000684084"/>
    </source>
</evidence>
<proteinExistence type="predicted"/>
<sequence>MLISFVEIERIRRIENFAYSSDGSEESGDKKKIVYEKKRNRKLPKKKKLCTTERINNALFLRQILLQSIQNLK</sequence>
<dbReference type="EMBL" id="CAGKOT010000028">
    <property type="protein sequence ID" value="CAB5370639.1"/>
    <property type="molecule type" value="Genomic_DNA"/>
</dbReference>
<comment type="caution">
    <text evidence="1">The sequence shown here is derived from an EMBL/GenBank/DDBJ whole genome shotgun (WGS) entry which is preliminary data.</text>
</comment>
<accession>A0A915ZC30</accession>
<reference evidence="1" key="1">
    <citation type="submission" date="2020-05" db="EMBL/GenBank/DDBJ databases">
        <authorList>
            <person name="Rincon C."/>
            <person name="Sanders R I."/>
            <person name="Robbins C."/>
            <person name="Chaturvedi A."/>
        </authorList>
    </citation>
    <scope>NUCLEOTIDE SEQUENCE</scope>
    <source>
        <strain evidence="1">CHB12</strain>
    </source>
</reference>
<organism evidence="1 2">
    <name type="scientific">Rhizophagus irregularis</name>
    <dbReference type="NCBI Taxonomy" id="588596"/>
    <lineage>
        <taxon>Eukaryota</taxon>
        <taxon>Fungi</taxon>
        <taxon>Fungi incertae sedis</taxon>
        <taxon>Mucoromycota</taxon>
        <taxon>Glomeromycotina</taxon>
        <taxon>Glomeromycetes</taxon>
        <taxon>Glomerales</taxon>
        <taxon>Glomeraceae</taxon>
        <taxon>Rhizophagus</taxon>
    </lineage>
</organism>
<evidence type="ECO:0000313" key="1">
    <source>
        <dbReference type="EMBL" id="CAB5370639.1"/>
    </source>
</evidence>
<dbReference type="AlphaFoldDB" id="A0A915ZC30"/>
<name>A0A915ZC30_9GLOM</name>
<protein>
    <submittedName>
        <fullName evidence="1">Uncharacterized protein</fullName>
    </submittedName>
</protein>
<gene>
    <name evidence="1" type="ORF">CHRIB12_LOCUS12717</name>
</gene>